<dbReference type="EMBL" id="KB456271">
    <property type="protein sequence ID" value="EMF08434.1"/>
    <property type="molecule type" value="Genomic_DNA"/>
</dbReference>
<feature type="region of interest" description="Disordered" evidence="9">
    <location>
        <begin position="232"/>
        <end position="267"/>
    </location>
</feature>
<dbReference type="PIRSF" id="PIRSF028998">
    <property type="entry name" value="GINS_Psf2_subgr"/>
    <property type="match status" value="1"/>
</dbReference>
<evidence type="ECO:0000256" key="8">
    <source>
        <dbReference type="PIRNR" id="PIRNR028998"/>
    </source>
</evidence>
<dbReference type="CDD" id="cd11712">
    <property type="entry name" value="GINS_A_psf2"/>
    <property type="match status" value="1"/>
</dbReference>
<keyword evidence="6 8" id="KW-0539">Nucleus</keyword>
<reference evidence="12 13" key="1">
    <citation type="journal article" date="2012" name="PLoS Pathog.">
        <title>Diverse lifestyles and strategies of plant pathogenesis encoded in the genomes of eighteen Dothideomycetes fungi.</title>
        <authorList>
            <person name="Ohm R.A."/>
            <person name="Feau N."/>
            <person name="Henrissat B."/>
            <person name="Schoch C.L."/>
            <person name="Horwitz B.A."/>
            <person name="Barry K.W."/>
            <person name="Condon B.J."/>
            <person name="Copeland A.C."/>
            <person name="Dhillon B."/>
            <person name="Glaser F."/>
            <person name="Hesse C.N."/>
            <person name="Kosti I."/>
            <person name="LaButti K."/>
            <person name="Lindquist E.A."/>
            <person name="Lucas S."/>
            <person name="Salamov A.A."/>
            <person name="Bradshaw R.E."/>
            <person name="Ciuffetti L."/>
            <person name="Hamelin R.C."/>
            <person name="Kema G.H.J."/>
            <person name="Lawrence C."/>
            <person name="Scott J.A."/>
            <person name="Spatafora J.W."/>
            <person name="Turgeon B.G."/>
            <person name="de Wit P.J.G.M."/>
            <person name="Zhong S."/>
            <person name="Goodwin S.B."/>
            <person name="Grigoriev I.V."/>
        </authorList>
    </citation>
    <scope>NUCLEOTIDE SEQUENCE [LARGE SCALE GENOMIC DNA]</scope>
    <source>
        <strain evidence="12 13">SO2202</strain>
    </source>
</reference>
<dbReference type="Pfam" id="PF25005">
    <property type="entry name" value="PSF2_N"/>
    <property type="match status" value="1"/>
</dbReference>
<keyword evidence="5" id="KW-0159">Chromosome partition</keyword>
<evidence type="ECO:0000256" key="7">
    <source>
        <dbReference type="ARBA" id="ARBA00025163"/>
    </source>
</evidence>
<accession>M3ASG7</accession>
<evidence type="ECO:0000313" key="13">
    <source>
        <dbReference type="Proteomes" id="UP000016931"/>
    </source>
</evidence>
<dbReference type="FunFam" id="1.20.58.1020:FF:000001">
    <property type="entry name" value="DNA replication complex GINS protein PSF2"/>
    <property type="match status" value="1"/>
</dbReference>
<feature type="domain" description="DNA replication complex GINS protein PSF2 N-terminal" evidence="11">
    <location>
        <begin position="10"/>
        <end position="68"/>
    </location>
</feature>
<feature type="compositionally biased region" description="Polar residues" evidence="9">
    <location>
        <begin position="107"/>
        <end position="117"/>
    </location>
</feature>
<dbReference type="InterPro" id="IPR021151">
    <property type="entry name" value="GINS_A"/>
</dbReference>
<evidence type="ECO:0000256" key="6">
    <source>
        <dbReference type="ARBA" id="ARBA00023242"/>
    </source>
</evidence>
<dbReference type="Gene3D" id="3.40.5.50">
    <property type="match status" value="1"/>
</dbReference>
<dbReference type="PANTHER" id="PTHR12772:SF0">
    <property type="entry name" value="DNA REPLICATION COMPLEX GINS PROTEIN PSF2"/>
    <property type="match status" value="1"/>
</dbReference>
<sequence length="267" mass="29187">MALPLPPGLTPNEVGFLCEMELVTVIPRQRLEGLELLGGPTDRLNPPFPTQLPLWLALLLKRQKRANISPPPWLSPTSLQSLLDLETDPILAGALAPGPDLPPAPPTAQTSNSSNEPPNLLYLDPPSSTWQTRSPPFLPDSNTKRAQPDALPYHWNELGFLLLTHASEDFAEPDVTRRLLRDLREVRMSKLRKGFKALEAGAGLKVNGVGAMEVAEIRGFVGGVVDGLRRLNASREDSQREAEGDDDQDALGGSSSYYQDDDDTMDI</sequence>
<dbReference type="SUPFAM" id="SSF160059">
    <property type="entry name" value="PriA/YqbF domain"/>
    <property type="match status" value="1"/>
</dbReference>
<comment type="subcellular location">
    <subcellularLocation>
        <location evidence="1 8">Nucleus</location>
    </subcellularLocation>
</comment>
<dbReference type="RefSeq" id="XP_016756555.1">
    <property type="nucleotide sequence ID" value="XM_016908267.1"/>
</dbReference>
<comment type="similarity">
    <text evidence="2 8">Belongs to the GINS2/PSF2 family.</text>
</comment>
<dbReference type="AlphaFoldDB" id="M3ASG7"/>
<dbReference type="STRING" id="692275.M3ASG7"/>
<dbReference type="GO" id="GO:0007059">
    <property type="term" value="P:chromosome segregation"/>
    <property type="evidence" value="ECO:0007669"/>
    <property type="project" value="UniProtKB-KW"/>
</dbReference>
<feature type="compositionally biased region" description="Basic and acidic residues" evidence="9">
    <location>
        <begin position="232"/>
        <end position="242"/>
    </location>
</feature>
<dbReference type="SUPFAM" id="SSF158573">
    <property type="entry name" value="GINS helical bundle-like"/>
    <property type="match status" value="1"/>
</dbReference>
<dbReference type="GeneID" id="27905404"/>
<dbReference type="GO" id="GO:0000811">
    <property type="term" value="C:GINS complex"/>
    <property type="evidence" value="ECO:0007669"/>
    <property type="project" value="TreeGrafter"/>
</dbReference>
<dbReference type="Pfam" id="PF05916">
    <property type="entry name" value="Sld5"/>
    <property type="match status" value="1"/>
</dbReference>
<proteinExistence type="inferred from homology"/>
<evidence type="ECO:0000259" key="10">
    <source>
        <dbReference type="Pfam" id="PF05916"/>
    </source>
</evidence>
<comment type="function">
    <text evidence="7">The GINS complex plays an essential role in the initiation of DNA replication. Has a role in chromosome segregation.</text>
</comment>
<comment type="subunit">
    <text evidence="8">Component of the GINS complex.</text>
</comment>
<dbReference type="Proteomes" id="UP000016931">
    <property type="component" value="Unassembled WGS sequence"/>
</dbReference>
<dbReference type="InterPro" id="IPR056784">
    <property type="entry name" value="PSF2_N"/>
</dbReference>
<protein>
    <recommendedName>
        <fullName evidence="3 8">DNA replication complex GINS protein PSF2</fullName>
    </recommendedName>
</protein>
<dbReference type="InterPro" id="IPR007257">
    <property type="entry name" value="GINS_Psf2"/>
</dbReference>
<dbReference type="eggNOG" id="KOG4071">
    <property type="taxonomic scope" value="Eukaryota"/>
</dbReference>
<keyword evidence="13" id="KW-1185">Reference proteome</keyword>
<dbReference type="Gene3D" id="1.20.58.1020">
    <property type="match status" value="1"/>
</dbReference>
<organism evidence="12 13">
    <name type="scientific">Sphaerulina musiva (strain SO2202)</name>
    <name type="common">Poplar stem canker fungus</name>
    <name type="synonym">Septoria musiva</name>
    <dbReference type="NCBI Taxonomy" id="692275"/>
    <lineage>
        <taxon>Eukaryota</taxon>
        <taxon>Fungi</taxon>
        <taxon>Dikarya</taxon>
        <taxon>Ascomycota</taxon>
        <taxon>Pezizomycotina</taxon>
        <taxon>Dothideomycetes</taxon>
        <taxon>Dothideomycetidae</taxon>
        <taxon>Mycosphaerellales</taxon>
        <taxon>Mycosphaerellaceae</taxon>
        <taxon>Sphaerulina</taxon>
    </lineage>
</organism>
<evidence type="ECO:0000256" key="5">
    <source>
        <dbReference type="ARBA" id="ARBA00022829"/>
    </source>
</evidence>
<dbReference type="OMA" id="DSLNCMY"/>
<evidence type="ECO:0000256" key="1">
    <source>
        <dbReference type="ARBA" id="ARBA00004123"/>
    </source>
</evidence>
<evidence type="ECO:0000259" key="11">
    <source>
        <dbReference type="Pfam" id="PF25005"/>
    </source>
</evidence>
<dbReference type="PANTHER" id="PTHR12772">
    <property type="entry name" value="DNA REPLICATION COMPLEX GINS PROTEIN PSF2"/>
    <property type="match status" value="1"/>
</dbReference>
<dbReference type="FunFam" id="3.40.5.50:FF:000001">
    <property type="entry name" value="DNA replication complex GINS protein PSF2"/>
    <property type="match status" value="1"/>
</dbReference>
<gene>
    <name evidence="12" type="ORF">SEPMUDRAFT_166870</name>
</gene>
<dbReference type="HOGENOM" id="CLU_078274_0_0_1"/>
<dbReference type="OrthoDB" id="1938138at2759"/>
<dbReference type="GO" id="GO:0000727">
    <property type="term" value="P:double-strand break repair via break-induced replication"/>
    <property type="evidence" value="ECO:0007669"/>
    <property type="project" value="TreeGrafter"/>
</dbReference>
<dbReference type="CDD" id="cd21694">
    <property type="entry name" value="GINS_B_Psf2"/>
    <property type="match status" value="1"/>
</dbReference>
<evidence type="ECO:0000256" key="3">
    <source>
        <dbReference type="ARBA" id="ARBA00015139"/>
    </source>
</evidence>
<evidence type="ECO:0000256" key="2">
    <source>
        <dbReference type="ARBA" id="ARBA00010565"/>
    </source>
</evidence>
<keyword evidence="4 8" id="KW-0235">DNA replication</keyword>
<dbReference type="InterPro" id="IPR036224">
    <property type="entry name" value="GINS_bundle-like_dom_sf"/>
</dbReference>
<feature type="domain" description="GINS subunit" evidence="10">
    <location>
        <begin position="145"/>
        <end position="230"/>
    </location>
</feature>
<feature type="region of interest" description="Disordered" evidence="9">
    <location>
        <begin position="93"/>
        <end position="126"/>
    </location>
</feature>
<evidence type="ECO:0000256" key="9">
    <source>
        <dbReference type="SAM" id="MobiDB-lite"/>
    </source>
</evidence>
<name>M3ASG7_SPHMS</name>
<dbReference type="GO" id="GO:0006260">
    <property type="term" value="P:DNA replication"/>
    <property type="evidence" value="ECO:0007669"/>
    <property type="project" value="UniProtKB-KW"/>
</dbReference>
<evidence type="ECO:0000256" key="4">
    <source>
        <dbReference type="ARBA" id="ARBA00022705"/>
    </source>
</evidence>
<evidence type="ECO:0000313" key="12">
    <source>
        <dbReference type="EMBL" id="EMF08434.1"/>
    </source>
</evidence>